<gene>
    <name evidence="1" type="ORF">PPYR_09062</name>
</gene>
<dbReference type="AlphaFoldDB" id="A0A5N4AL74"/>
<sequence length="137" mass="15944">MTYKCYKTNRTSLFMNFSYTSKVDIISNKDAQLSIDTGFFRSNEYRSGPVKFNIPLCEVLTHKDFDIPYMLNHSNLHPCPIKKGESFFGYHLRPGAPNFPPLLPEGRWKLILRAVWKGTVAYVVNWYFKIVYPLPIA</sequence>
<dbReference type="Proteomes" id="UP000327044">
    <property type="component" value="Unassembled WGS sequence"/>
</dbReference>
<keyword evidence="2" id="KW-1185">Reference proteome</keyword>
<dbReference type="InParanoid" id="A0A5N4AL74"/>
<proteinExistence type="predicted"/>
<comment type="caution">
    <text evidence="1">The sequence shown here is derived from an EMBL/GenBank/DDBJ whole genome shotgun (WGS) entry which is preliminary data.</text>
</comment>
<dbReference type="EMBL" id="VVIM01000006">
    <property type="protein sequence ID" value="KAB0798069.1"/>
    <property type="molecule type" value="Genomic_DNA"/>
</dbReference>
<evidence type="ECO:0000313" key="1">
    <source>
        <dbReference type="EMBL" id="KAB0798069.1"/>
    </source>
</evidence>
<protein>
    <recommendedName>
        <fullName evidence="3">MD-2-related lipid-recognition domain-containing protein</fullName>
    </recommendedName>
</protein>
<accession>A0A5N4AL74</accession>
<dbReference type="Pfam" id="PF06477">
    <property type="entry name" value="DUF1091"/>
    <property type="match status" value="1"/>
</dbReference>
<name>A0A5N4AL74_PHOPY</name>
<organism evidence="1 2">
    <name type="scientific">Photinus pyralis</name>
    <name type="common">Common eastern firefly</name>
    <name type="synonym">Lampyris pyralis</name>
    <dbReference type="NCBI Taxonomy" id="7054"/>
    <lineage>
        <taxon>Eukaryota</taxon>
        <taxon>Metazoa</taxon>
        <taxon>Ecdysozoa</taxon>
        <taxon>Arthropoda</taxon>
        <taxon>Hexapoda</taxon>
        <taxon>Insecta</taxon>
        <taxon>Pterygota</taxon>
        <taxon>Neoptera</taxon>
        <taxon>Endopterygota</taxon>
        <taxon>Coleoptera</taxon>
        <taxon>Polyphaga</taxon>
        <taxon>Elateriformia</taxon>
        <taxon>Elateroidea</taxon>
        <taxon>Lampyridae</taxon>
        <taxon>Lampyrinae</taxon>
        <taxon>Photinus</taxon>
    </lineage>
</organism>
<evidence type="ECO:0000313" key="2">
    <source>
        <dbReference type="Proteomes" id="UP000327044"/>
    </source>
</evidence>
<dbReference type="InterPro" id="IPR010512">
    <property type="entry name" value="DUF1091"/>
</dbReference>
<evidence type="ECO:0008006" key="3">
    <source>
        <dbReference type="Google" id="ProtNLM"/>
    </source>
</evidence>
<reference evidence="1 2" key="1">
    <citation type="journal article" date="2018" name="Elife">
        <title>Firefly genomes illuminate parallel origins of bioluminescence in beetles.</title>
        <authorList>
            <person name="Fallon T.R."/>
            <person name="Lower S.E."/>
            <person name="Chang C.H."/>
            <person name="Bessho-Uehara M."/>
            <person name="Martin G.J."/>
            <person name="Bewick A.J."/>
            <person name="Behringer M."/>
            <person name="Debat H.J."/>
            <person name="Wong I."/>
            <person name="Day J.C."/>
            <person name="Suvorov A."/>
            <person name="Silva C.J."/>
            <person name="Stanger-Hall K.F."/>
            <person name="Hall D.W."/>
            <person name="Schmitz R.J."/>
            <person name="Nelson D.R."/>
            <person name="Lewis S.M."/>
            <person name="Shigenobu S."/>
            <person name="Bybee S.M."/>
            <person name="Larracuente A.M."/>
            <person name="Oba Y."/>
            <person name="Weng J.K."/>
        </authorList>
    </citation>
    <scope>NUCLEOTIDE SEQUENCE [LARGE SCALE GENOMIC DNA]</scope>
    <source>
        <strain evidence="1">1611_PpyrPB1</strain>
        <tissue evidence="1">Whole body</tissue>
    </source>
</reference>